<dbReference type="InterPro" id="IPR007737">
    <property type="entry name" value="Mga_HTH"/>
</dbReference>
<evidence type="ECO:0000259" key="7">
    <source>
        <dbReference type="PROSITE" id="PS51099"/>
    </source>
</evidence>
<dbReference type="InterPro" id="IPR003501">
    <property type="entry name" value="PTS_EIIB_2/3"/>
</dbReference>
<dbReference type="InterPro" id="IPR050661">
    <property type="entry name" value="BglG_antiterminators"/>
</dbReference>
<dbReference type="Gene3D" id="3.40.930.10">
    <property type="entry name" value="Mannitol-specific EII, Chain A"/>
    <property type="match status" value="1"/>
</dbReference>
<dbReference type="PATRIC" id="fig|1629550.3.peg.1795"/>
<dbReference type="InterPro" id="IPR036095">
    <property type="entry name" value="PTS_EIIB-like_sf"/>
</dbReference>
<dbReference type="Gene3D" id="1.10.1790.10">
    <property type="entry name" value="PRD domain"/>
    <property type="match status" value="1"/>
</dbReference>
<organism evidence="9 10">
    <name type="scientific">Paraclostridium benzoelyticum</name>
    <dbReference type="NCBI Taxonomy" id="1629550"/>
    <lineage>
        <taxon>Bacteria</taxon>
        <taxon>Bacillati</taxon>
        <taxon>Bacillota</taxon>
        <taxon>Clostridia</taxon>
        <taxon>Peptostreptococcales</taxon>
        <taxon>Peptostreptococcaceae</taxon>
        <taxon>Paraclostridium</taxon>
    </lineage>
</organism>
<dbReference type="Gene3D" id="1.10.10.10">
    <property type="entry name" value="Winged helix-like DNA-binding domain superfamily/Winged helix DNA-binding domain"/>
    <property type="match status" value="1"/>
</dbReference>
<evidence type="ECO:0000256" key="4">
    <source>
        <dbReference type="ARBA" id="ARBA00023159"/>
    </source>
</evidence>
<dbReference type="GO" id="GO:0009401">
    <property type="term" value="P:phosphoenolpyruvate-dependent sugar phosphotransferase system"/>
    <property type="evidence" value="ECO:0007669"/>
    <property type="project" value="InterPro"/>
</dbReference>
<evidence type="ECO:0000256" key="2">
    <source>
        <dbReference type="ARBA" id="ARBA00022737"/>
    </source>
</evidence>
<evidence type="ECO:0000313" key="10">
    <source>
        <dbReference type="Proteomes" id="UP000034407"/>
    </source>
</evidence>
<dbReference type="Pfam" id="PF02302">
    <property type="entry name" value="PTS_IIB"/>
    <property type="match status" value="1"/>
</dbReference>
<keyword evidence="4" id="KW-0010">Activator</keyword>
<sequence>MKEKSKMIISYLNSSDDYTPSSSLAQYLNVSERSIKRYIKSINKELEVYGAKIDSAKGLGYKLLIFSNEKFKAYIKTISQTNKENSVRTSDLIRSILKEYPISLDDLSEMLYTSRSTLQNEITNIKELLNNFDINLKYKPYKGLYLEGTEENIRRCCIKYFFEDEGSNEITLSMDLKPINDQFIYVIKKIIEKELLSREILKNDYEINYLTKMISISCYRSINGYNSDKIYSDKIETDISVFNKNLKIKIKDKFDIEIKDTELNYMNELIEAGNSSIQNFSENEVRKIVENVLKDIDMKYKVSLYEDESLLINLTKHILNSYHRYYLKIDVENFILDQVKMNYPEAFNYALDLGSMLEPILKTKINSNEIGYIAIHFATAIERAKQKISYKSIIVCNTGIGTSELIKTKLRRYFPEIEVVGCYQLHYLQKLDLIGIDFIISTINIDKDKLKNKNLIYVSHVLDDIDIQNIEDELNKIYLQSYLKSLFNNNFYYKLQVKDKLELIELICNDMVKNDYITKVDKDSILKREALSSTEISNLVAVPHCISNENKNTIAICTLKDAIKWGSASVKLVFIACLNSEIKENKHVFPFIHSSTKKSDIVNKLCECTSLNEFIEILMRSNMYDS</sequence>
<dbReference type="PROSITE" id="PS51094">
    <property type="entry name" value="PTS_EIIA_TYPE_2"/>
    <property type="match status" value="1"/>
</dbReference>
<dbReference type="RefSeq" id="WP_046823436.1">
    <property type="nucleotide sequence ID" value="NZ_LBBT01000237.1"/>
</dbReference>
<dbReference type="InterPro" id="IPR016152">
    <property type="entry name" value="PTrfase/Anion_transptr"/>
</dbReference>
<dbReference type="Gene3D" id="3.40.50.2300">
    <property type="match status" value="1"/>
</dbReference>
<evidence type="ECO:0000256" key="5">
    <source>
        <dbReference type="ARBA" id="ARBA00023163"/>
    </source>
</evidence>
<reference evidence="9 10" key="1">
    <citation type="submission" date="2015-04" db="EMBL/GenBank/DDBJ databases">
        <title>Microcin producing Clostridium sp. JC272T.</title>
        <authorList>
            <person name="Jyothsna T."/>
            <person name="Sasikala C."/>
            <person name="Ramana C."/>
        </authorList>
    </citation>
    <scope>NUCLEOTIDE SEQUENCE [LARGE SCALE GENOMIC DNA]</scope>
    <source>
        <strain evidence="9 10">JC272</strain>
    </source>
</reference>
<dbReference type="SUPFAM" id="SSF55804">
    <property type="entry name" value="Phoshotransferase/anion transport protein"/>
    <property type="match status" value="1"/>
</dbReference>
<evidence type="ECO:0000259" key="8">
    <source>
        <dbReference type="PROSITE" id="PS51372"/>
    </source>
</evidence>
<feature type="domain" description="PRD" evidence="8">
    <location>
        <begin position="280"/>
        <end position="387"/>
    </location>
</feature>
<dbReference type="InterPro" id="IPR002178">
    <property type="entry name" value="PTS_EIIA_type-2_dom"/>
</dbReference>
<evidence type="ECO:0000256" key="1">
    <source>
        <dbReference type="ARBA" id="ARBA00022679"/>
    </source>
</evidence>
<dbReference type="InterPro" id="IPR036388">
    <property type="entry name" value="WH-like_DNA-bd_sf"/>
</dbReference>
<dbReference type="GO" id="GO:0006355">
    <property type="term" value="P:regulation of DNA-templated transcription"/>
    <property type="evidence" value="ECO:0007669"/>
    <property type="project" value="InterPro"/>
</dbReference>
<dbReference type="Pfam" id="PF00359">
    <property type="entry name" value="PTS_EIIA_2"/>
    <property type="match status" value="1"/>
</dbReference>
<dbReference type="PROSITE" id="PS51372">
    <property type="entry name" value="PRD_2"/>
    <property type="match status" value="1"/>
</dbReference>
<accession>A0A0M3DE13</accession>
<feature type="domain" description="PTS EIIA type-2" evidence="6">
    <location>
        <begin position="484"/>
        <end position="621"/>
    </location>
</feature>
<keyword evidence="2" id="KW-0677">Repeat</keyword>
<keyword evidence="10" id="KW-1185">Reference proteome</keyword>
<dbReference type="EMBL" id="LBBT01000237">
    <property type="protein sequence ID" value="KKY00890.1"/>
    <property type="molecule type" value="Genomic_DNA"/>
</dbReference>
<keyword evidence="5" id="KW-0804">Transcription</keyword>
<protein>
    <submittedName>
        <fullName evidence="9">Uncharacterized protein</fullName>
    </submittedName>
</protein>
<evidence type="ECO:0000256" key="3">
    <source>
        <dbReference type="ARBA" id="ARBA00023015"/>
    </source>
</evidence>
<dbReference type="InterPro" id="IPR013196">
    <property type="entry name" value="HTH_11"/>
</dbReference>
<comment type="caution">
    <text evidence="9">The sequence shown here is derived from an EMBL/GenBank/DDBJ whole genome shotgun (WGS) entry which is preliminary data.</text>
</comment>
<proteinExistence type="predicted"/>
<dbReference type="SUPFAM" id="SSF52794">
    <property type="entry name" value="PTS system IIB component-like"/>
    <property type="match status" value="1"/>
</dbReference>
<name>A0A0M3DE13_9FIRM</name>
<dbReference type="CDD" id="cd05568">
    <property type="entry name" value="PTS_IIB_bgl_like"/>
    <property type="match status" value="1"/>
</dbReference>
<dbReference type="AlphaFoldDB" id="A0A0M3DE13"/>
<dbReference type="PROSITE" id="PS51099">
    <property type="entry name" value="PTS_EIIB_TYPE_2"/>
    <property type="match status" value="1"/>
</dbReference>
<dbReference type="SUPFAM" id="SSF63520">
    <property type="entry name" value="PTS-regulatory domain, PRD"/>
    <property type="match status" value="1"/>
</dbReference>
<dbReference type="InterPro" id="IPR013011">
    <property type="entry name" value="PTS_EIIB_2"/>
</dbReference>
<gene>
    <name evidence="9" type="ORF">VN21_11665</name>
</gene>
<dbReference type="Proteomes" id="UP000034407">
    <property type="component" value="Unassembled WGS sequence"/>
</dbReference>
<dbReference type="GO" id="GO:0008982">
    <property type="term" value="F:protein-N(PI)-phosphohistidine-sugar phosphotransferase activity"/>
    <property type="evidence" value="ECO:0007669"/>
    <property type="project" value="InterPro"/>
</dbReference>
<dbReference type="Pfam" id="PF05043">
    <property type="entry name" value="Mga"/>
    <property type="match status" value="1"/>
</dbReference>
<dbReference type="Pfam" id="PF00874">
    <property type="entry name" value="PRD"/>
    <property type="match status" value="1"/>
</dbReference>
<dbReference type="InterPro" id="IPR011608">
    <property type="entry name" value="PRD"/>
</dbReference>
<dbReference type="Pfam" id="PF08279">
    <property type="entry name" value="HTH_11"/>
    <property type="match status" value="1"/>
</dbReference>
<evidence type="ECO:0000313" key="9">
    <source>
        <dbReference type="EMBL" id="KKY00890.1"/>
    </source>
</evidence>
<dbReference type="PANTHER" id="PTHR30185:SF13">
    <property type="entry name" value="LICABCH OPERON REGULATOR-RELATED"/>
    <property type="match status" value="1"/>
</dbReference>
<keyword evidence="1" id="KW-0808">Transferase</keyword>
<dbReference type="OrthoDB" id="3175596at2"/>
<dbReference type="InterPro" id="IPR036634">
    <property type="entry name" value="PRD_sf"/>
</dbReference>
<keyword evidence="3" id="KW-0805">Transcription regulation</keyword>
<feature type="domain" description="PTS EIIB type-2" evidence="7">
    <location>
        <begin position="390"/>
        <end position="482"/>
    </location>
</feature>
<dbReference type="PANTHER" id="PTHR30185">
    <property type="entry name" value="CRYPTIC BETA-GLUCOSIDE BGL OPERON ANTITERMINATOR"/>
    <property type="match status" value="1"/>
</dbReference>
<evidence type="ECO:0000259" key="6">
    <source>
        <dbReference type="PROSITE" id="PS51094"/>
    </source>
</evidence>